<dbReference type="Pfam" id="PF07885">
    <property type="entry name" value="Ion_trans_2"/>
    <property type="match status" value="1"/>
</dbReference>
<evidence type="ECO:0000256" key="5">
    <source>
        <dbReference type="ARBA" id="ARBA00023065"/>
    </source>
</evidence>
<dbReference type="PANTHER" id="PTHR11537">
    <property type="entry name" value="VOLTAGE-GATED POTASSIUM CHANNEL"/>
    <property type="match status" value="1"/>
</dbReference>
<comment type="subcellular location">
    <subcellularLocation>
        <location evidence="1">Membrane</location>
        <topology evidence="1">Multi-pass membrane protein</topology>
    </subcellularLocation>
</comment>
<evidence type="ECO:0000256" key="4">
    <source>
        <dbReference type="ARBA" id="ARBA00022989"/>
    </source>
</evidence>
<feature type="transmembrane region" description="Helical" evidence="8">
    <location>
        <begin position="191"/>
        <end position="215"/>
    </location>
</feature>
<organism evidence="10 11">
    <name type="scientific">Lacticaseibacillus sharpeae JCM 1186 = DSM 20505</name>
    <dbReference type="NCBI Taxonomy" id="1291052"/>
    <lineage>
        <taxon>Bacteria</taxon>
        <taxon>Bacillati</taxon>
        <taxon>Bacillota</taxon>
        <taxon>Bacilli</taxon>
        <taxon>Lactobacillales</taxon>
        <taxon>Lactobacillaceae</taxon>
        <taxon>Lacticaseibacillus</taxon>
    </lineage>
</organism>
<feature type="transmembrane region" description="Helical" evidence="8">
    <location>
        <begin position="163"/>
        <end position="179"/>
    </location>
</feature>
<evidence type="ECO:0000256" key="8">
    <source>
        <dbReference type="SAM" id="Phobius"/>
    </source>
</evidence>
<feature type="transmembrane region" description="Helical" evidence="8">
    <location>
        <begin position="47"/>
        <end position="65"/>
    </location>
</feature>
<keyword evidence="5" id="KW-0406">Ion transport</keyword>
<feature type="transmembrane region" description="Helical" evidence="8">
    <location>
        <begin position="17"/>
        <end position="35"/>
    </location>
</feature>
<dbReference type="Gene3D" id="1.10.287.70">
    <property type="match status" value="1"/>
</dbReference>
<protein>
    <submittedName>
        <fullName evidence="10">Potassium ion channel protein</fullName>
    </submittedName>
</protein>
<name>A0A0R1ZNK6_9LACO</name>
<dbReference type="STRING" id="1291052.FC18_GL002138"/>
<feature type="domain" description="Potassium channel" evidence="9">
    <location>
        <begin position="147"/>
        <end position="216"/>
    </location>
</feature>
<dbReference type="InterPro" id="IPR028325">
    <property type="entry name" value="VG_K_chnl"/>
</dbReference>
<gene>
    <name evidence="10" type="ORF">FC18_GL002138</name>
</gene>
<dbReference type="PATRIC" id="fig|1291052.5.peg.2202"/>
<keyword evidence="11" id="KW-1185">Reference proteome</keyword>
<dbReference type="Proteomes" id="UP000051679">
    <property type="component" value="Unassembled WGS sequence"/>
</dbReference>
<feature type="transmembrane region" description="Helical" evidence="8">
    <location>
        <begin position="137"/>
        <end position="157"/>
    </location>
</feature>
<reference evidence="10 11" key="1">
    <citation type="journal article" date="2015" name="Genome Announc.">
        <title>Expanding the biotechnology potential of lactobacilli through comparative genomics of 213 strains and associated genera.</title>
        <authorList>
            <person name="Sun Z."/>
            <person name="Harris H.M."/>
            <person name="McCann A."/>
            <person name="Guo C."/>
            <person name="Argimon S."/>
            <person name="Zhang W."/>
            <person name="Yang X."/>
            <person name="Jeffery I.B."/>
            <person name="Cooney J.C."/>
            <person name="Kagawa T.F."/>
            <person name="Liu W."/>
            <person name="Song Y."/>
            <person name="Salvetti E."/>
            <person name="Wrobel A."/>
            <person name="Rasinkangas P."/>
            <person name="Parkhill J."/>
            <person name="Rea M.C."/>
            <person name="O'Sullivan O."/>
            <person name="Ritari J."/>
            <person name="Douillard F.P."/>
            <person name="Paul Ross R."/>
            <person name="Yang R."/>
            <person name="Briner A.E."/>
            <person name="Felis G.E."/>
            <person name="de Vos W.M."/>
            <person name="Barrangou R."/>
            <person name="Klaenhammer T.R."/>
            <person name="Caufield P.W."/>
            <person name="Cui Y."/>
            <person name="Zhang H."/>
            <person name="O'Toole P.W."/>
        </authorList>
    </citation>
    <scope>NUCLEOTIDE SEQUENCE [LARGE SCALE GENOMIC DNA]</scope>
    <source>
        <strain evidence="10 11">DSM 20505</strain>
    </source>
</reference>
<keyword evidence="2" id="KW-0813">Transport</keyword>
<accession>A0A0R1ZNK6</accession>
<dbReference type="PANTHER" id="PTHR11537:SF254">
    <property type="entry name" value="POTASSIUM VOLTAGE-GATED CHANNEL PROTEIN SHAB"/>
    <property type="match status" value="1"/>
</dbReference>
<dbReference type="PRINTS" id="PR00169">
    <property type="entry name" value="KCHANNEL"/>
</dbReference>
<dbReference type="InterPro" id="IPR013099">
    <property type="entry name" value="K_chnl_dom"/>
</dbReference>
<evidence type="ECO:0000256" key="3">
    <source>
        <dbReference type="ARBA" id="ARBA00022692"/>
    </source>
</evidence>
<evidence type="ECO:0000256" key="2">
    <source>
        <dbReference type="ARBA" id="ARBA00022448"/>
    </source>
</evidence>
<dbReference type="GO" id="GO:0008076">
    <property type="term" value="C:voltage-gated potassium channel complex"/>
    <property type="evidence" value="ECO:0007669"/>
    <property type="project" value="InterPro"/>
</dbReference>
<keyword evidence="3 8" id="KW-0812">Transmembrane</keyword>
<keyword evidence="4 8" id="KW-1133">Transmembrane helix</keyword>
<keyword evidence="7" id="KW-0407">Ion channel</keyword>
<dbReference type="EMBL" id="AYYO01000044">
    <property type="protein sequence ID" value="KRM54724.1"/>
    <property type="molecule type" value="Genomic_DNA"/>
</dbReference>
<keyword evidence="6 8" id="KW-0472">Membrane</keyword>
<dbReference type="AlphaFoldDB" id="A0A0R1ZNK6"/>
<dbReference type="GO" id="GO:0005249">
    <property type="term" value="F:voltage-gated potassium channel activity"/>
    <property type="evidence" value="ECO:0007669"/>
    <property type="project" value="InterPro"/>
</dbReference>
<evidence type="ECO:0000313" key="10">
    <source>
        <dbReference type="EMBL" id="KRM54724.1"/>
    </source>
</evidence>
<comment type="caution">
    <text evidence="10">The sequence shown here is derived from an EMBL/GenBank/DDBJ whole genome shotgun (WGS) entry which is preliminary data.</text>
</comment>
<evidence type="ECO:0000259" key="9">
    <source>
        <dbReference type="Pfam" id="PF07885"/>
    </source>
</evidence>
<dbReference type="GO" id="GO:0001508">
    <property type="term" value="P:action potential"/>
    <property type="evidence" value="ECO:0007669"/>
    <property type="project" value="TreeGrafter"/>
</dbReference>
<evidence type="ECO:0000256" key="1">
    <source>
        <dbReference type="ARBA" id="ARBA00004141"/>
    </source>
</evidence>
<evidence type="ECO:0000313" key="11">
    <source>
        <dbReference type="Proteomes" id="UP000051679"/>
    </source>
</evidence>
<proteinExistence type="predicted"/>
<evidence type="ECO:0000256" key="7">
    <source>
        <dbReference type="ARBA" id="ARBA00023303"/>
    </source>
</evidence>
<dbReference type="SUPFAM" id="SSF81324">
    <property type="entry name" value="Voltage-gated potassium channels"/>
    <property type="match status" value="1"/>
</dbReference>
<evidence type="ECO:0000256" key="6">
    <source>
        <dbReference type="ARBA" id="ARBA00023136"/>
    </source>
</evidence>
<sequence>MHEVSVMNAKLERFFRIYNATLTVVSVIALIVVILDWCHLIKLNHLFGQVTISLLLLIFASDYLIRLFMARGKAKMLASNTFRLSALVPTDGVVSEEHLKKMAHSIRTARNIFAAHWHHLTHHFRSRLMRFLRGGGLIYYLGLSAGLILVASVIYAYAEHTNFWNGLWWAIVTATTVGYGDVTPHTLLGRLVAIILMFTGIGLIGTLTSSITAYFTAAPTTISTPADELLKYQKLQQDGVISKKELMTQKNRLLH</sequence>